<dbReference type="GO" id="GO:0000155">
    <property type="term" value="F:phosphorelay sensor kinase activity"/>
    <property type="evidence" value="ECO:0007669"/>
    <property type="project" value="InterPro"/>
</dbReference>
<dbReference type="Gene3D" id="3.30.450.20">
    <property type="entry name" value="PAS domain"/>
    <property type="match status" value="2"/>
</dbReference>
<dbReference type="Proteomes" id="UP000289738">
    <property type="component" value="Chromosome A09"/>
</dbReference>
<dbReference type="SMART" id="SM00387">
    <property type="entry name" value="HATPase_c"/>
    <property type="match status" value="1"/>
</dbReference>
<evidence type="ECO:0000313" key="9">
    <source>
        <dbReference type="Proteomes" id="UP000289738"/>
    </source>
</evidence>
<dbReference type="GO" id="GO:0009584">
    <property type="term" value="P:detection of visible light"/>
    <property type="evidence" value="ECO:0007669"/>
    <property type="project" value="InterPro"/>
</dbReference>
<evidence type="ECO:0000256" key="5">
    <source>
        <dbReference type="ARBA" id="ARBA00023170"/>
    </source>
</evidence>
<keyword evidence="4" id="KW-0157">Chromophore</keyword>
<evidence type="ECO:0000259" key="7">
    <source>
        <dbReference type="PROSITE" id="PS50112"/>
    </source>
</evidence>
<evidence type="ECO:0000256" key="1">
    <source>
        <dbReference type="ARBA" id="ARBA00002479"/>
    </source>
</evidence>
<dbReference type="GO" id="GO:0006355">
    <property type="term" value="P:regulation of DNA-templated transcription"/>
    <property type="evidence" value="ECO:0007669"/>
    <property type="project" value="InterPro"/>
</dbReference>
<dbReference type="SUPFAM" id="SSF55785">
    <property type="entry name" value="PYP-like sensor domain (PAS domain)"/>
    <property type="match status" value="2"/>
</dbReference>
<feature type="domain" description="Histidine kinase" evidence="6">
    <location>
        <begin position="281"/>
        <end position="499"/>
    </location>
</feature>
<gene>
    <name evidence="8" type="ORF">Ahy_A09g045063</name>
</gene>
<dbReference type="PROSITE" id="PS50109">
    <property type="entry name" value="HIS_KIN"/>
    <property type="match status" value="1"/>
</dbReference>
<keyword evidence="5" id="KW-0675">Receptor</keyword>
<dbReference type="NCBIfam" id="TIGR00229">
    <property type="entry name" value="sensory_box"/>
    <property type="match status" value="1"/>
</dbReference>
<sequence length="505" mass="55533">MVRLIETATVPILAVDVDGLVNGWNIKIAELTGLSVGDAIGKHLLTLVENSSVGIVKKMLEMALKGEEEKNVQFEIKTHGSKVDCGPIRLVVNACASRDIHDNVVGVCFVAQDITAQKTVMDKFTRIEGDYKAIVQNPNPLIPPIFGTDEFGWCCEWNAAMTKVTGWKREEVMDKMLLGEVFGTQMACCRLKNQEAFVNFGIVLNKAMTGLETAKVAFGFFARSGKYVECLLSVSKKLDVEGVVTGVFCFLQLASPELQQALHVQRISEQTALKRLKALTYMKRQIRNPLSGMMFSRKMLEATELGAEQKQLLHTSAQCQCQLSKVLDDSDLDSIIDGYLDLEMAEFTLHDVLVASLSQVMTKSNTKAIRIVNDVKEQIVTETLYGDSLRLQQAIADFLLISINFTPNGGQVVVTATLTKEQIGQSVHLVNLELSITHGGSGVPEALLNQMFESNGVESEEEGISLLISRKLLKLMNGDVRYVREAGKSSFILSAELAAAHKLKD</sequence>
<comment type="caution">
    <text evidence="8">The sequence shown here is derived from an EMBL/GenBank/DDBJ whole genome shotgun (WGS) entry which is preliminary data.</text>
</comment>
<dbReference type="Pfam" id="PF02518">
    <property type="entry name" value="HATPase_c"/>
    <property type="match status" value="1"/>
</dbReference>
<evidence type="ECO:0000256" key="3">
    <source>
        <dbReference type="ARBA" id="ARBA00022606"/>
    </source>
</evidence>
<dbReference type="AlphaFoldDB" id="A0A445BLF4"/>
<evidence type="ECO:0000256" key="2">
    <source>
        <dbReference type="ARBA" id="ARBA00022543"/>
    </source>
</evidence>
<dbReference type="InterPro" id="IPR013767">
    <property type="entry name" value="PAS_fold"/>
</dbReference>
<feature type="domain" description="PAS" evidence="7">
    <location>
        <begin position="130"/>
        <end position="182"/>
    </location>
</feature>
<keyword evidence="3" id="KW-0716">Sensory transduction</keyword>
<organism evidence="8 9">
    <name type="scientific">Arachis hypogaea</name>
    <name type="common">Peanut</name>
    <dbReference type="NCBI Taxonomy" id="3818"/>
    <lineage>
        <taxon>Eukaryota</taxon>
        <taxon>Viridiplantae</taxon>
        <taxon>Streptophyta</taxon>
        <taxon>Embryophyta</taxon>
        <taxon>Tracheophyta</taxon>
        <taxon>Spermatophyta</taxon>
        <taxon>Magnoliopsida</taxon>
        <taxon>eudicotyledons</taxon>
        <taxon>Gunneridae</taxon>
        <taxon>Pentapetalae</taxon>
        <taxon>rosids</taxon>
        <taxon>fabids</taxon>
        <taxon>Fabales</taxon>
        <taxon>Fabaceae</taxon>
        <taxon>Papilionoideae</taxon>
        <taxon>50 kb inversion clade</taxon>
        <taxon>dalbergioids sensu lato</taxon>
        <taxon>Dalbergieae</taxon>
        <taxon>Pterocarpus clade</taxon>
        <taxon>Arachis</taxon>
    </lineage>
</organism>
<dbReference type="SMART" id="SM00388">
    <property type="entry name" value="HisKA"/>
    <property type="match status" value="1"/>
</dbReference>
<dbReference type="InterPro" id="IPR003594">
    <property type="entry name" value="HATPase_dom"/>
</dbReference>
<dbReference type="InterPro" id="IPR036890">
    <property type="entry name" value="HATPase_C_sf"/>
</dbReference>
<dbReference type="PANTHER" id="PTHR47876:SF3">
    <property type="entry name" value="PHYTOCHROME 1"/>
    <property type="match status" value="1"/>
</dbReference>
<dbReference type="InterPro" id="IPR035965">
    <property type="entry name" value="PAS-like_dom_sf"/>
</dbReference>
<dbReference type="InterPro" id="IPR000014">
    <property type="entry name" value="PAS"/>
</dbReference>
<dbReference type="GO" id="GO:0009881">
    <property type="term" value="F:photoreceptor activity"/>
    <property type="evidence" value="ECO:0007669"/>
    <property type="project" value="UniProtKB-KW"/>
</dbReference>
<dbReference type="PROSITE" id="PS50112">
    <property type="entry name" value="PAS"/>
    <property type="match status" value="2"/>
</dbReference>
<evidence type="ECO:0000313" key="8">
    <source>
        <dbReference type="EMBL" id="RYR39504.1"/>
    </source>
</evidence>
<dbReference type="InterPro" id="IPR001294">
    <property type="entry name" value="Phytochrome"/>
</dbReference>
<dbReference type="Pfam" id="PF00989">
    <property type="entry name" value="PAS"/>
    <property type="match status" value="2"/>
</dbReference>
<protein>
    <recommendedName>
        <fullName evidence="10">Phytochrome A</fullName>
    </recommendedName>
</protein>
<dbReference type="InterPro" id="IPR005467">
    <property type="entry name" value="His_kinase_dom"/>
</dbReference>
<dbReference type="PRINTS" id="PR01033">
    <property type="entry name" value="PHYTOCHROME"/>
</dbReference>
<dbReference type="FunFam" id="3.30.450.20:FF:000039">
    <property type="entry name" value="Phytochrome"/>
    <property type="match status" value="1"/>
</dbReference>
<evidence type="ECO:0000256" key="4">
    <source>
        <dbReference type="ARBA" id="ARBA00022991"/>
    </source>
</evidence>
<dbReference type="SUPFAM" id="SSF55874">
    <property type="entry name" value="ATPase domain of HSP90 chaperone/DNA topoisomerase II/histidine kinase"/>
    <property type="match status" value="1"/>
</dbReference>
<dbReference type="Pfam" id="PF00512">
    <property type="entry name" value="HisKA"/>
    <property type="match status" value="1"/>
</dbReference>
<accession>A0A445BLF4</accession>
<reference evidence="8 9" key="1">
    <citation type="submission" date="2019-01" db="EMBL/GenBank/DDBJ databases">
        <title>Sequencing of cultivated peanut Arachis hypogaea provides insights into genome evolution and oil improvement.</title>
        <authorList>
            <person name="Chen X."/>
        </authorList>
    </citation>
    <scope>NUCLEOTIDE SEQUENCE [LARGE SCALE GENOMIC DNA]</scope>
    <source>
        <strain evidence="9">cv. Fuhuasheng</strain>
        <tissue evidence="8">Leaves</tissue>
    </source>
</reference>
<dbReference type="CDD" id="cd00130">
    <property type="entry name" value="PAS"/>
    <property type="match status" value="2"/>
</dbReference>
<dbReference type="InterPro" id="IPR003661">
    <property type="entry name" value="HisK_dim/P_dom"/>
</dbReference>
<keyword evidence="9" id="KW-1185">Reference proteome</keyword>
<keyword evidence="2" id="KW-0600">Photoreceptor protein</keyword>
<evidence type="ECO:0008006" key="10">
    <source>
        <dbReference type="Google" id="ProtNLM"/>
    </source>
</evidence>
<proteinExistence type="predicted"/>
<comment type="function">
    <text evidence="1">Regulatory photoreceptor which exists in two forms that are reversibly interconvertible by light: the Pr form that absorbs maximally in the red region of the spectrum and the Pfr form that absorbs maximally in the far-red region. Photoconversion of Pr to Pfr induces an array of morphogenic responses, whereas reconversion of Pfr to Pr cancels the induction of those responses. Pfr controls the expression of a number of nuclear genes including those encoding the small subunit of ribulose-bisphosphate carboxylase, chlorophyll A/B binding protein, protochlorophyllide reductase, rRNA, etc. It also controls the expression of its own gene(s) in a negative feedback fashion.</text>
</comment>
<dbReference type="PANTHER" id="PTHR47876">
    <property type="entry name" value="OS08G0260000 PROTEIN"/>
    <property type="match status" value="1"/>
</dbReference>
<dbReference type="Gene3D" id="3.30.565.10">
    <property type="entry name" value="Histidine kinase-like ATPase, C-terminal domain"/>
    <property type="match status" value="1"/>
</dbReference>
<evidence type="ECO:0000259" key="6">
    <source>
        <dbReference type="PROSITE" id="PS50109"/>
    </source>
</evidence>
<feature type="domain" description="PAS" evidence="7">
    <location>
        <begin position="1"/>
        <end position="67"/>
    </location>
</feature>
<dbReference type="EMBL" id="SDMP01000009">
    <property type="protein sequence ID" value="RYR39504.1"/>
    <property type="molecule type" value="Genomic_DNA"/>
</dbReference>
<dbReference type="SMART" id="SM00091">
    <property type="entry name" value="PAS"/>
    <property type="match status" value="2"/>
</dbReference>
<name>A0A445BLF4_ARAHY</name>